<keyword evidence="2" id="KW-1185">Reference proteome</keyword>
<organism evidence="1 2">
    <name type="scientific">Orbilia javanica</name>
    <dbReference type="NCBI Taxonomy" id="47235"/>
    <lineage>
        <taxon>Eukaryota</taxon>
        <taxon>Fungi</taxon>
        <taxon>Dikarya</taxon>
        <taxon>Ascomycota</taxon>
        <taxon>Pezizomycotina</taxon>
        <taxon>Orbiliomycetes</taxon>
        <taxon>Orbiliales</taxon>
        <taxon>Orbiliaceae</taxon>
        <taxon>Orbilia</taxon>
    </lineage>
</organism>
<evidence type="ECO:0000313" key="2">
    <source>
        <dbReference type="Proteomes" id="UP001313282"/>
    </source>
</evidence>
<dbReference type="AlphaFoldDB" id="A0AAN8RFB0"/>
<protein>
    <submittedName>
        <fullName evidence="1">Uncharacterized protein</fullName>
    </submittedName>
</protein>
<comment type="caution">
    <text evidence="1">The sequence shown here is derived from an EMBL/GenBank/DDBJ whole genome shotgun (WGS) entry which is preliminary data.</text>
</comment>
<gene>
    <name evidence="1" type="ORF">TWF718_009490</name>
</gene>
<sequence>MATDQDSSNYPVIKNMDRPSLDTTTVNRYRAEVLRTIARCRNCICTDDGGMALNPEFSRMPARPGRGIGCNRWYLVHKCIQWYDCYCAARMHQPDIEPGVSLQDYQNALNGIPDAVKDMHPNYEWNLIERFSMTWRQPRIKEEGNDRNMAFKHIDDRQLVPGTKEPYYLEGPGERDPMDVIFNPLMGGPGLSSRGFRRLRRNNIDGDEE</sequence>
<evidence type="ECO:0000313" key="1">
    <source>
        <dbReference type="EMBL" id="KAK6336699.1"/>
    </source>
</evidence>
<reference evidence="1 2" key="1">
    <citation type="submission" date="2019-10" db="EMBL/GenBank/DDBJ databases">
        <authorList>
            <person name="Palmer J.M."/>
        </authorList>
    </citation>
    <scope>NUCLEOTIDE SEQUENCE [LARGE SCALE GENOMIC DNA]</scope>
    <source>
        <strain evidence="1 2">TWF718</strain>
    </source>
</reference>
<accession>A0AAN8RFB0</accession>
<name>A0AAN8RFB0_9PEZI</name>
<dbReference type="Proteomes" id="UP001313282">
    <property type="component" value="Unassembled WGS sequence"/>
</dbReference>
<proteinExistence type="predicted"/>
<dbReference type="EMBL" id="JAVHNR010000007">
    <property type="protein sequence ID" value="KAK6336699.1"/>
    <property type="molecule type" value="Genomic_DNA"/>
</dbReference>